<feature type="chain" id="PRO_5012194209" evidence="3">
    <location>
        <begin position="28"/>
        <end position="1181"/>
    </location>
</feature>
<protein>
    <submittedName>
        <fullName evidence="5">VWFA and cache domain-containing protein 1</fullName>
    </submittedName>
</protein>
<dbReference type="SUPFAM" id="SSF53300">
    <property type="entry name" value="vWA-like"/>
    <property type="match status" value="1"/>
</dbReference>
<evidence type="ECO:0000256" key="2">
    <source>
        <dbReference type="SAM" id="Phobius"/>
    </source>
</evidence>
<dbReference type="InterPro" id="IPR002035">
    <property type="entry name" value="VWF_A"/>
</dbReference>
<accession>A0A210QRX4</accession>
<keyword evidence="2" id="KW-0472">Membrane</keyword>
<dbReference type="PANTHER" id="PTHR10166:SF66">
    <property type="entry name" value="VWFA AND CACHE DOMAIN-CONTAINING PROTEIN CG16868"/>
    <property type="match status" value="1"/>
</dbReference>
<evidence type="ECO:0000313" key="5">
    <source>
        <dbReference type="EMBL" id="OWF51459.1"/>
    </source>
</evidence>
<dbReference type="OrthoDB" id="6365798at2759"/>
<dbReference type="SMART" id="SM00327">
    <property type="entry name" value="VWA"/>
    <property type="match status" value="1"/>
</dbReference>
<keyword evidence="2" id="KW-1133">Transmembrane helix</keyword>
<keyword evidence="6" id="KW-1185">Reference proteome</keyword>
<gene>
    <name evidence="5" type="ORF">KP79_PYT04241</name>
</gene>
<proteinExistence type="predicted"/>
<dbReference type="PROSITE" id="PS50234">
    <property type="entry name" value="VWFA"/>
    <property type="match status" value="1"/>
</dbReference>
<dbReference type="PANTHER" id="PTHR10166">
    <property type="entry name" value="VOLTAGE-DEPENDENT CALCIUM CHANNEL SUBUNIT ALPHA-2/DELTA-RELATED"/>
    <property type="match status" value="1"/>
</dbReference>
<dbReference type="Proteomes" id="UP000242188">
    <property type="component" value="Unassembled WGS sequence"/>
</dbReference>
<dbReference type="GO" id="GO:0005891">
    <property type="term" value="C:voltage-gated calcium channel complex"/>
    <property type="evidence" value="ECO:0007669"/>
    <property type="project" value="TreeGrafter"/>
</dbReference>
<sequence>MGRGQRPISGGLVIILLITSSSPITHSALINGNIFSSTVKTFTDKVGFPDIQTLYNDAQSTSFEVEGVSLVAEISNSLGVKFNGPVSAAKKIKEVVEAEEGNFSPTLLSSQCCQSVGVSYSSKFKTDVALDRSCTQISKDASPNRNYPTKAVEDAMRENARLNPNLKWQYFASEEGYYLSWPSVRQSDCDNYDPRFRPFYVATATPVHKDVVVILDQSGSMAGLYNGVTLMKIAQDAANTVLETLNPNDRVSVVAFESNAAIVGVSERSCLNLELALATPLNQKYLKRKINSLTTGFATNYEAALTKAFDVFESSSNILNEQVILFLTDGKKTAGGDPLTTIAQRNQKLGNRVMIFTYALGNSFDATDKTLLENMAAQTQTNPSYGVIKGGEYKQIIDPSLLRSSMASYYNRFSSNEYRTEPVFSVPYIDLFGLGLITSVCLPVYRGSGDLMGVSCSDVTMADLLSDITYFHEGDLSYAFIIDQYGRTLMHPQLPQLSSVKDDPIFVHIENLERSSGAATVIQEMLKGTTNKTKFNSQRTIPRGSVLYEGIETRSVISTYAWGSVPNSNLSMAIVVGEGDTLARLQHMTPNGDVFNYHRLDWDNSPGTSFCKHFNRYSTKDYSITMLTPGAFKDPINYLNTEETKAIVTVYENFLRGTTTTNPGLKDSVTNSVTLTYQAEQMWKANQEQEQLVLWRYIGTTDGIMRLYPGAQLPKNYDHTRRPWFIRSVALKGKIVFSSPYLDQWSLGYVITVSTTIQEKSTGSSTPVVAVAGTDFRVPYMYQLLLSSYSKCSETTYNCLVVDSSGLVVVHKDFVEFTGEPMIENMHITQKEPTIAEDLLNNQLMIKTSCLDFENIKEQFSYRISLSSSSDRMSSSAGYEIHPVADTNIFVIIKRIPSLSQSSCCTSYGVSPDKRLCGTISCDCLCYKQTFFNYCLDTYPLLSDTAPTCSPQPPDLSTEGLADTDRVKHLGICFDAQCSGRSTKGGCHNVSGCSWCYLDNVNDALSKPFCGTVYTCQHGALATSDPNCSGNSCGDEDGGGSGGIIAGVIIAILIVLAIVIGIVLWRRKQAGASSSSPSQINGVANPAMSTSPAPSNNAQPMSTFASWEPGLSAPPMYPPTYEESTSHQHRNHIFAEDFVEDINGLRVLQNEARRHRFYHLYSAVESRINELEGPPQYIELY</sequence>
<reference evidence="5 6" key="1">
    <citation type="journal article" date="2017" name="Nat. Ecol. Evol.">
        <title>Scallop genome provides insights into evolution of bilaterian karyotype and development.</title>
        <authorList>
            <person name="Wang S."/>
            <person name="Zhang J."/>
            <person name="Jiao W."/>
            <person name="Li J."/>
            <person name="Xun X."/>
            <person name="Sun Y."/>
            <person name="Guo X."/>
            <person name="Huan P."/>
            <person name="Dong B."/>
            <person name="Zhang L."/>
            <person name="Hu X."/>
            <person name="Sun X."/>
            <person name="Wang J."/>
            <person name="Zhao C."/>
            <person name="Wang Y."/>
            <person name="Wang D."/>
            <person name="Huang X."/>
            <person name="Wang R."/>
            <person name="Lv J."/>
            <person name="Li Y."/>
            <person name="Zhang Z."/>
            <person name="Liu B."/>
            <person name="Lu W."/>
            <person name="Hui Y."/>
            <person name="Liang J."/>
            <person name="Zhou Z."/>
            <person name="Hou R."/>
            <person name="Li X."/>
            <person name="Liu Y."/>
            <person name="Li H."/>
            <person name="Ning X."/>
            <person name="Lin Y."/>
            <person name="Zhao L."/>
            <person name="Xing Q."/>
            <person name="Dou J."/>
            <person name="Li Y."/>
            <person name="Mao J."/>
            <person name="Guo H."/>
            <person name="Dou H."/>
            <person name="Li T."/>
            <person name="Mu C."/>
            <person name="Jiang W."/>
            <person name="Fu Q."/>
            <person name="Fu X."/>
            <person name="Miao Y."/>
            <person name="Liu J."/>
            <person name="Yu Q."/>
            <person name="Li R."/>
            <person name="Liao H."/>
            <person name="Li X."/>
            <person name="Kong Y."/>
            <person name="Jiang Z."/>
            <person name="Chourrout D."/>
            <person name="Li R."/>
            <person name="Bao Z."/>
        </authorList>
    </citation>
    <scope>NUCLEOTIDE SEQUENCE [LARGE SCALE GENOMIC DNA]</scope>
    <source>
        <strain evidence="5 6">PY_sf001</strain>
    </source>
</reference>
<dbReference type="STRING" id="6573.A0A210QRX4"/>
<evidence type="ECO:0000313" key="6">
    <source>
        <dbReference type="Proteomes" id="UP000242188"/>
    </source>
</evidence>
<dbReference type="Pfam" id="PF13519">
    <property type="entry name" value="VWA_2"/>
    <property type="match status" value="1"/>
</dbReference>
<dbReference type="InterPro" id="IPR051173">
    <property type="entry name" value="Ca_channel_alpha-2/delta"/>
</dbReference>
<organism evidence="5 6">
    <name type="scientific">Mizuhopecten yessoensis</name>
    <name type="common">Japanese scallop</name>
    <name type="synonym">Patinopecten yessoensis</name>
    <dbReference type="NCBI Taxonomy" id="6573"/>
    <lineage>
        <taxon>Eukaryota</taxon>
        <taxon>Metazoa</taxon>
        <taxon>Spiralia</taxon>
        <taxon>Lophotrochozoa</taxon>
        <taxon>Mollusca</taxon>
        <taxon>Bivalvia</taxon>
        <taxon>Autobranchia</taxon>
        <taxon>Pteriomorphia</taxon>
        <taxon>Pectinida</taxon>
        <taxon>Pectinoidea</taxon>
        <taxon>Pectinidae</taxon>
        <taxon>Mizuhopecten</taxon>
    </lineage>
</organism>
<feature type="domain" description="VWFA" evidence="4">
    <location>
        <begin position="210"/>
        <end position="406"/>
    </location>
</feature>
<dbReference type="EMBL" id="NEDP02002253">
    <property type="protein sequence ID" value="OWF51459.1"/>
    <property type="molecule type" value="Genomic_DNA"/>
</dbReference>
<dbReference type="AlphaFoldDB" id="A0A210QRX4"/>
<keyword evidence="3" id="KW-0732">Signal</keyword>
<feature type="signal peptide" evidence="3">
    <location>
        <begin position="1"/>
        <end position="27"/>
    </location>
</feature>
<dbReference type="SUPFAM" id="SSF103190">
    <property type="entry name" value="Sensory domain-like"/>
    <property type="match status" value="1"/>
</dbReference>
<keyword evidence="2" id="KW-0812">Transmembrane</keyword>
<dbReference type="InterPro" id="IPR029151">
    <property type="entry name" value="Sensor-like_sf"/>
</dbReference>
<evidence type="ECO:0000259" key="4">
    <source>
        <dbReference type="PROSITE" id="PS50234"/>
    </source>
</evidence>
<feature type="region of interest" description="Disordered" evidence="1">
    <location>
        <begin position="1072"/>
        <end position="1099"/>
    </location>
</feature>
<dbReference type="Gene3D" id="3.30.450.20">
    <property type="entry name" value="PAS domain"/>
    <property type="match status" value="2"/>
</dbReference>
<dbReference type="Gene3D" id="3.40.50.410">
    <property type="entry name" value="von Willebrand factor, type A domain"/>
    <property type="match status" value="1"/>
</dbReference>
<comment type="caution">
    <text evidence="5">The sequence shown here is derived from an EMBL/GenBank/DDBJ whole genome shotgun (WGS) entry which is preliminary data.</text>
</comment>
<dbReference type="InterPro" id="IPR036465">
    <property type="entry name" value="vWFA_dom_sf"/>
</dbReference>
<name>A0A210QRX4_MIZYE</name>
<dbReference type="GO" id="GO:0005245">
    <property type="term" value="F:voltage-gated calcium channel activity"/>
    <property type="evidence" value="ECO:0007669"/>
    <property type="project" value="TreeGrafter"/>
</dbReference>
<evidence type="ECO:0000256" key="1">
    <source>
        <dbReference type="SAM" id="MobiDB-lite"/>
    </source>
</evidence>
<feature type="transmembrane region" description="Helical" evidence="2">
    <location>
        <begin position="1043"/>
        <end position="1065"/>
    </location>
</feature>
<evidence type="ECO:0000256" key="3">
    <source>
        <dbReference type="SAM" id="SignalP"/>
    </source>
</evidence>